<feature type="chain" id="PRO_5031149466" description="DUF2059 domain-containing protein" evidence="1">
    <location>
        <begin position="22"/>
        <end position="196"/>
    </location>
</feature>
<organism evidence="3 4">
    <name type="scientific">Sphingomonas pseudosanguinis</name>
    <dbReference type="NCBI Taxonomy" id="413712"/>
    <lineage>
        <taxon>Bacteria</taxon>
        <taxon>Pseudomonadati</taxon>
        <taxon>Pseudomonadota</taxon>
        <taxon>Alphaproteobacteria</taxon>
        <taxon>Sphingomonadales</taxon>
        <taxon>Sphingomonadaceae</taxon>
        <taxon>Sphingomonas</taxon>
    </lineage>
</organism>
<dbReference type="RefSeq" id="WP_183949636.1">
    <property type="nucleotide sequence ID" value="NZ_JACIDH010000001.1"/>
</dbReference>
<evidence type="ECO:0000313" key="3">
    <source>
        <dbReference type="EMBL" id="MBB3877604.1"/>
    </source>
</evidence>
<dbReference type="InterPro" id="IPR018637">
    <property type="entry name" value="DUF2059"/>
</dbReference>
<comment type="caution">
    <text evidence="3">The sequence shown here is derived from an EMBL/GenBank/DDBJ whole genome shotgun (WGS) entry which is preliminary data.</text>
</comment>
<reference evidence="3 4" key="1">
    <citation type="submission" date="2020-08" db="EMBL/GenBank/DDBJ databases">
        <title>Genomic Encyclopedia of Type Strains, Phase IV (KMG-IV): sequencing the most valuable type-strain genomes for metagenomic binning, comparative biology and taxonomic classification.</title>
        <authorList>
            <person name="Goeker M."/>
        </authorList>
    </citation>
    <scope>NUCLEOTIDE SEQUENCE [LARGE SCALE GENOMIC DNA]</scope>
    <source>
        <strain evidence="3 4">DSM 19512</strain>
    </source>
</reference>
<dbReference type="Pfam" id="PF09832">
    <property type="entry name" value="DUF2059"/>
    <property type="match status" value="1"/>
</dbReference>
<feature type="signal peptide" evidence="1">
    <location>
        <begin position="1"/>
        <end position="21"/>
    </location>
</feature>
<evidence type="ECO:0000256" key="1">
    <source>
        <dbReference type="SAM" id="SignalP"/>
    </source>
</evidence>
<dbReference type="AlphaFoldDB" id="A0A7W6F140"/>
<feature type="domain" description="DUF2059" evidence="2">
    <location>
        <begin position="117"/>
        <end position="171"/>
    </location>
</feature>
<evidence type="ECO:0000313" key="4">
    <source>
        <dbReference type="Proteomes" id="UP000538670"/>
    </source>
</evidence>
<name>A0A7W6F140_9SPHN</name>
<keyword evidence="4" id="KW-1185">Reference proteome</keyword>
<keyword evidence="1" id="KW-0732">Signal</keyword>
<sequence length="196" mass="21320">MRRNASLIASVAILTPGVAFAQAAPVATPAAAVAEPDAARLASARQLLDQIMPPATREAMIQSMLTPMQANMRQGILQSEGMQKMLGDPKAKAAFDQFLAKQDARTGTMLRESLPGMVDAMSRAYARRFDVAQLDDLKRFFATPTGQAYVANSFSIMADPDIAAWQRKLMSQAMTHMQDDIAAMVKDIEATQQDKK</sequence>
<evidence type="ECO:0000259" key="2">
    <source>
        <dbReference type="Pfam" id="PF09832"/>
    </source>
</evidence>
<accession>A0A7W6F140</accession>
<proteinExistence type="predicted"/>
<dbReference type="Proteomes" id="UP000538670">
    <property type="component" value="Unassembled WGS sequence"/>
</dbReference>
<dbReference type="EMBL" id="JACIDH010000001">
    <property type="protein sequence ID" value="MBB3877604.1"/>
    <property type="molecule type" value="Genomic_DNA"/>
</dbReference>
<gene>
    <name evidence="3" type="ORF">GGR48_000007</name>
</gene>
<protein>
    <recommendedName>
        <fullName evidence="2">DUF2059 domain-containing protein</fullName>
    </recommendedName>
</protein>